<dbReference type="STRING" id="135208.A0A4Y9ZQ91"/>
<dbReference type="FunFam" id="3.90.920.10:FF:000003">
    <property type="entry name" value="DNA primase"/>
    <property type="match status" value="1"/>
</dbReference>
<dbReference type="InterPro" id="IPR000073">
    <property type="entry name" value="AB_hydrolase_1"/>
</dbReference>
<dbReference type="OrthoDB" id="19606at2759"/>
<reference evidence="14 15" key="1">
    <citation type="submission" date="2019-02" db="EMBL/GenBank/DDBJ databases">
        <title>Genome sequencing of the rare red list fungi Hericium alpestre (H. flagellum).</title>
        <authorList>
            <person name="Buettner E."/>
            <person name="Kellner H."/>
        </authorList>
    </citation>
    <scope>NUCLEOTIDE SEQUENCE [LARGE SCALE GENOMIC DNA]</scope>
    <source>
        <strain evidence="14 15">DSM 108284</strain>
    </source>
</reference>
<dbReference type="InterPro" id="IPR002410">
    <property type="entry name" value="Peptidase_S33"/>
</dbReference>
<evidence type="ECO:0000256" key="4">
    <source>
        <dbReference type="ARBA" id="ARBA00022515"/>
    </source>
</evidence>
<comment type="similarity">
    <text evidence="2">Belongs to the peptidase S33 family.</text>
</comment>
<keyword evidence="3 12" id="KW-0240">DNA-directed RNA polymerase</keyword>
<dbReference type="InterPro" id="IPR029058">
    <property type="entry name" value="AB_hydrolase_fold"/>
</dbReference>
<dbReference type="InterPro" id="IPR002755">
    <property type="entry name" value="DNA_primase_S"/>
</dbReference>
<dbReference type="GO" id="GO:0006508">
    <property type="term" value="P:proteolysis"/>
    <property type="evidence" value="ECO:0007669"/>
    <property type="project" value="InterPro"/>
</dbReference>
<evidence type="ECO:0000256" key="5">
    <source>
        <dbReference type="ARBA" id="ARBA00022679"/>
    </source>
</evidence>
<keyword evidence="4 12" id="KW-0639">Primosome</keyword>
<dbReference type="EC" id="2.7.7.-" evidence="12"/>
<dbReference type="PRINTS" id="PR00793">
    <property type="entry name" value="PROAMNOPTASE"/>
</dbReference>
<gene>
    <name evidence="14" type="ORF">EWM64_g7603</name>
</gene>
<proteinExistence type="inferred from homology"/>
<dbReference type="EMBL" id="SFCI01001215">
    <property type="protein sequence ID" value="TFY76410.1"/>
    <property type="molecule type" value="Genomic_DNA"/>
</dbReference>
<comment type="similarity">
    <text evidence="1 12">Belongs to the eukaryotic-type primase small subunit family.</text>
</comment>
<dbReference type="InterPro" id="IPR005945">
    <property type="entry name" value="Pro_imino_pep"/>
</dbReference>
<evidence type="ECO:0000313" key="15">
    <source>
        <dbReference type="Proteomes" id="UP000298061"/>
    </source>
</evidence>
<keyword evidence="6" id="KW-0548">Nucleotidyltransferase</keyword>
<evidence type="ECO:0000259" key="13">
    <source>
        <dbReference type="Pfam" id="PF00561"/>
    </source>
</evidence>
<keyword evidence="10" id="KW-0862">Zinc</keyword>
<dbReference type="SUPFAM" id="SSF56747">
    <property type="entry name" value="Prim-pol domain"/>
    <property type="match status" value="1"/>
</dbReference>
<dbReference type="Gene3D" id="3.90.920.10">
    <property type="entry name" value="DNA primase, PRIM domain"/>
    <property type="match status" value="1"/>
</dbReference>
<evidence type="ECO:0000256" key="6">
    <source>
        <dbReference type="ARBA" id="ARBA00022695"/>
    </source>
</evidence>
<evidence type="ECO:0000256" key="1">
    <source>
        <dbReference type="ARBA" id="ARBA00009762"/>
    </source>
</evidence>
<dbReference type="Gene3D" id="3.40.50.1820">
    <property type="entry name" value="alpha/beta hydrolase"/>
    <property type="match status" value="1"/>
</dbReference>
<keyword evidence="15" id="KW-1185">Reference proteome</keyword>
<keyword evidence="11" id="KW-0804">Transcription</keyword>
<sequence length="715" mass="81800">MSESTGYIDFSYDGETFQTWYKTIGDLKSGVRPLVVLHGGPGMSHDYMLPHTELFSSRGIPVVFYDQIGIGKSTHLRDKPKEFWTVDLFVQELDNVLNNLGIAANFDFLGHSWGGMLAAEYAINRQPRGLQHLVLSSSLASVALWEASSNRLLDGEPEEMRETIRRHEREGTTDAQEYKGSLEVFASKYMCRVNPWPMELLASFAAQEEDPTVYATMFGTCEFTANGSLKSWSIIDKLHTIKYPTLITNGVYDQAQDECVLPFFERIPKVKWVKSAKGAHMSFFGEETDRYLTDVVMASMEVEELDPSSPEVMLAFYRRLYPFKSIFKWLNHEHTPTRLFTNREIAFTLQSDVYLRYNSFTTAEEFKKQTCAYNPTRFEIGPVYTARPRDRKSIRPGAFHPLQRELVFDIDMTDYDSIRTCCSGADVCKRCWGFIAAAVHVLDSAIRDQFGYKYLLWVYSGRRGIHLWVSDQEAMELTDEQRRAVANYLTVIQGGKDMHKKVNVRVGTKDPALPPSVKTALDLLVETFSDLILSDQDCFKSEEGWEELLKLIPDKTVVIALKRKWNNDEDRPSEAKWDDLKAEVSKLAKKSPERNAMKAAMEDTILQYTYPRLDAEVTKHRNHLLKAPFCVHPKTGRVCVPVDPDRVEEFDPQKVPTVTQLLRELDARASPESTTEEHADVDKTSLKPYVDMLERHIAGLMNEVRKGKRAADMTW</sequence>
<keyword evidence="7 12" id="KW-0235">DNA replication</keyword>
<keyword evidence="5 12" id="KW-0808">Transferase</keyword>
<dbReference type="GO" id="GO:0006269">
    <property type="term" value="P:DNA replication, synthesis of primer"/>
    <property type="evidence" value="ECO:0007669"/>
    <property type="project" value="UniProtKB-KW"/>
</dbReference>
<dbReference type="SUPFAM" id="SSF53474">
    <property type="entry name" value="alpha/beta-Hydrolases"/>
    <property type="match status" value="1"/>
</dbReference>
<dbReference type="GO" id="GO:0008233">
    <property type="term" value="F:peptidase activity"/>
    <property type="evidence" value="ECO:0007669"/>
    <property type="project" value="InterPro"/>
</dbReference>
<evidence type="ECO:0000256" key="11">
    <source>
        <dbReference type="ARBA" id="ARBA00023163"/>
    </source>
</evidence>
<evidence type="ECO:0000256" key="12">
    <source>
        <dbReference type="RuleBase" id="RU003514"/>
    </source>
</evidence>
<dbReference type="AlphaFoldDB" id="A0A4Y9ZQ91"/>
<dbReference type="Pfam" id="PF01896">
    <property type="entry name" value="DNA_primase_S"/>
    <property type="match status" value="1"/>
</dbReference>
<evidence type="ECO:0000313" key="14">
    <source>
        <dbReference type="EMBL" id="TFY76410.1"/>
    </source>
</evidence>
<dbReference type="NCBIfam" id="TIGR00335">
    <property type="entry name" value="primase_sml"/>
    <property type="match status" value="1"/>
</dbReference>
<dbReference type="Pfam" id="PF00561">
    <property type="entry name" value="Abhydrolase_1"/>
    <property type="match status" value="1"/>
</dbReference>
<protein>
    <recommendedName>
        <fullName evidence="12">DNA primase</fullName>
        <ecNumber evidence="12">2.7.7.-</ecNumber>
    </recommendedName>
</protein>
<dbReference type="CDD" id="cd00525">
    <property type="entry name" value="AE_Prim_S_like"/>
    <property type="match status" value="1"/>
</dbReference>
<organism evidence="14 15">
    <name type="scientific">Hericium alpestre</name>
    <dbReference type="NCBI Taxonomy" id="135208"/>
    <lineage>
        <taxon>Eukaryota</taxon>
        <taxon>Fungi</taxon>
        <taxon>Dikarya</taxon>
        <taxon>Basidiomycota</taxon>
        <taxon>Agaricomycotina</taxon>
        <taxon>Agaricomycetes</taxon>
        <taxon>Russulales</taxon>
        <taxon>Hericiaceae</taxon>
        <taxon>Hericium</taxon>
    </lineage>
</organism>
<comment type="caution">
    <text evidence="14">The sequence shown here is derived from an EMBL/GenBank/DDBJ whole genome shotgun (WGS) entry which is preliminary data.</text>
</comment>
<feature type="domain" description="AB hydrolase-1" evidence="13">
    <location>
        <begin position="33"/>
        <end position="285"/>
    </location>
</feature>
<evidence type="ECO:0000256" key="2">
    <source>
        <dbReference type="ARBA" id="ARBA00010088"/>
    </source>
</evidence>
<evidence type="ECO:0000256" key="8">
    <source>
        <dbReference type="ARBA" id="ARBA00022723"/>
    </source>
</evidence>
<dbReference type="GO" id="GO:0003899">
    <property type="term" value="F:DNA-directed RNA polymerase activity"/>
    <property type="evidence" value="ECO:0007669"/>
    <property type="project" value="InterPro"/>
</dbReference>
<dbReference type="CDD" id="cd04860">
    <property type="entry name" value="AE_Prim_S"/>
    <property type="match status" value="1"/>
</dbReference>
<dbReference type="GO" id="GO:0005658">
    <property type="term" value="C:alpha DNA polymerase:primase complex"/>
    <property type="evidence" value="ECO:0007669"/>
    <property type="project" value="UniProtKB-ARBA"/>
</dbReference>
<evidence type="ECO:0000256" key="10">
    <source>
        <dbReference type="ARBA" id="ARBA00022833"/>
    </source>
</evidence>
<accession>A0A4Y9ZQ91</accession>
<dbReference type="NCBIfam" id="TIGR01250">
    <property type="entry name" value="pro_imino_pep_2"/>
    <property type="match status" value="1"/>
</dbReference>
<dbReference type="GO" id="GO:0046872">
    <property type="term" value="F:metal ion binding"/>
    <property type="evidence" value="ECO:0007669"/>
    <property type="project" value="UniProtKB-KW"/>
</dbReference>
<keyword evidence="9" id="KW-0378">Hydrolase</keyword>
<evidence type="ECO:0000256" key="7">
    <source>
        <dbReference type="ARBA" id="ARBA00022705"/>
    </source>
</evidence>
<evidence type="ECO:0000256" key="3">
    <source>
        <dbReference type="ARBA" id="ARBA00022478"/>
    </source>
</evidence>
<dbReference type="PANTHER" id="PTHR10536">
    <property type="entry name" value="DNA PRIMASE SMALL SUBUNIT"/>
    <property type="match status" value="1"/>
</dbReference>
<name>A0A4Y9ZQ91_9AGAM</name>
<dbReference type="Proteomes" id="UP000298061">
    <property type="component" value="Unassembled WGS sequence"/>
</dbReference>
<dbReference type="InterPro" id="IPR014052">
    <property type="entry name" value="DNA_primase_ssu_euk/arc"/>
</dbReference>
<evidence type="ECO:0000256" key="9">
    <source>
        <dbReference type="ARBA" id="ARBA00022801"/>
    </source>
</evidence>
<keyword evidence="8" id="KW-0479">Metal-binding</keyword>